<dbReference type="EMBL" id="BTGU01000036">
    <property type="protein sequence ID" value="GMN50989.1"/>
    <property type="molecule type" value="Genomic_DNA"/>
</dbReference>
<dbReference type="AlphaFoldDB" id="A0AA88AEC9"/>
<reference evidence="1" key="1">
    <citation type="submission" date="2023-07" db="EMBL/GenBank/DDBJ databases">
        <title>draft genome sequence of fig (Ficus carica).</title>
        <authorList>
            <person name="Takahashi T."/>
            <person name="Nishimura K."/>
        </authorList>
    </citation>
    <scope>NUCLEOTIDE SEQUENCE</scope>
</reference>
<accession>A0AA88AEC9</accession>
<sequence>MERGEWYGRWVLCLGGNYVMKVGSRIVRGEENRGVFEVLRSRILSSDIIMEI</sequence>
<proteinExistence type="predicted"/>
<organism evidence="1 2">
    <name type="scientific">Ficus carica</name>
    <name type="common">Common fig</name>
    <dbReference type="NCBI Taxonomy" id="3494"/>
    <lineage>
        <taxon>Eukaryota</taxon>
        <taxon>Viridiplantae</taxon>
        <taxon>Streptophyta</taxon>
        <taxon>Embryophyta</taxon>
        <taxon>Tracheophyta</taxon>
        <taxon>Spermatophyta</taxon>
        <taxon>Magnoliopsida</taxon>
        <taxon>eudicotyledons</taxon>
        <taxon>Gunneridae</taxon>
        <taxon>Pentapetalae</taxon>
        <taxon>rosids</taxon>
        <taxon>fabids</taxon>
        <taxon>Rosales</taxon>
        <taxon>Moraceae</taxon>
        <taxon>Ficeae</taxon>
        <taxon>Ficus</taxon>
    </lineage>
</organism>
<evidence type="ECO:0000313" key="1">
    <source>
        <dbReference type="EMBL" id="GMN50989.1"/>
    </source>
</evidence>
<comment type="caution">
    <text evidence="1">The sequence shown here is derived from an EMBL/GenBank/DDBJ whole genome shotgun (WGS) entry which is preliminary data.</text>
</comment>
<evidence type="ECO:0000313" key="2">
    <source>
        <dbReference type="Proteomes" id="UP001187192"/>
    </source>
</evidence>
<name>A0AA88AEC9_FICCA</name>
<dbReference type="Proteomes" id="UP001187192">
    <property type="component" value="Unassembled WGS sequence"/>
</dbReference>
<gene>
    <name evidence="1" type="ORF">TIFTF001_020154</name>
</gene>
<keyword evidence="2" id="KW-1185">Reference proteome</keyword>
<protein>
    <submittedName>
        <fullName evidence="1">Uncharacterized protein</fullName>
    </submittedName>
</protein>